<gene>
    <name evidence="2" type="ORF">DM01DRAFT_315207</name>
</gene>
<accession>A0A1X2G2L9</accession>
<proteinExistence type="predicted"/>
<dbReference type="EMBL" id="MCGT01000059">
    <property type="protein sequence ID" value="ORX43024.1"/>
    <property type="molecule type" value="Genomic_DNA"/>
</dbReference>
<comment type="caution">
    <text evidence="2">The sequence shown here is derived from an EMBL/GenBank/DDBJ whole genome shotgun (WGS) entry which is preliminary data.</text>
</comment>
<reference evidence="2 3" key="1">
    <citation type="submission" date="2016-07" db="EMBL/GenBank/DDBJ databases">
        <title>Pervasive Adenine N6-methylation of Active Genes in Fungi.</title>
        <authorList>
            <consortium name="DOE Joint Genome Institute"/>
            <person name="Mondo S.J."/>
            <person name="Dannebaum R.O."/>
            <person name="Kuo R.C."/>
            <person name="Labutti K."/>
            <person name="Haridas S."/>
            <person name="Kuo A."/>
            <person name="Salamov A."/>
            <person name="Ahrendt S.R."/>
            <person name="Lipzen A."/>
            <person name="Sullivan W."/>
            <person name="Andreopoulos W.B."/>
            <person name="Clum A."/>
            <person name="Lindquist E."/>
            <person name="Daum C."/>
            <person name="Ramamoorthy G.K."/>
            <person name="Gryganskyi A."/>
            <person name="Culley D."/>
            <person name="Magnuson J.K."/>
            <person name="James T.Y."/>
            <person name="O'Malley M.A."/>
            <person name="Stajich J.E."/>
            <person name="Spatafora J.W."/>
            <person name="Visel A."/>
            <person name="Grigoriev I.V."/>
        </authorList>
    </citation>
    <scope>NUCLEOTIDE SEQUENCE [LARGE SCALE GENOMIC DNA]</scope>
    <source>
        <strain evidence="2 3">NRRL 3301</strain>
    </source>
</reference>
<feature type="signal peptide" evidence="1">
    <location>
        <begin position="1"/>
        <end position="20"/>
    </location>
</feature>
<keyword evidence="1" id="KW-0732">Signal</keyword>
<keyword evidence="3" id="KW-1185">Reference proteome</keyword>
<evidence type="ECO:0008006" key="4">
    <source>
        <dbReference type="Google" id="ProtNLM"/>
    </source>
</evidence>
<evidence type="ECO:0000256" key="1">
    <source>
        <dbReference type="SAM" id="SignalP"/>
    </source>
</evidence>
<evidence type="ECO:0000313" key="3">
    <source>
        <dbReference type="Proteomes" id="UP000242146"/>
    </source>
</evidence>
<name>A0A1X2G2L9_9FUNG</name>
<protein>
    <recommendedName>
        <fullName evidence="4">MD-2-related lipid-recognition domain-containing protein</fullName>
    </recommendedName>
</protein>
<dbReference type="AlphaFoldDB" id="A0A1X2G2L9"/>
<organism evidence="2 3">
    <name type="scientific">Hesseltinella vesiculosa</name>
    <dbReference type="NCBI Taxonomy" id="101127"/>
    <lineage>
        <taxon>Eukaryota</taxon>
        <taxon>Fungi</taxon>
        <taxon>Fungi incertae sedis</taxon>
        <taxon>Mucoromycota</taxon>
        <taxon>Mucoromycotina</taxon>
        <taxon>Mucoromycetes</taxon>
        <taxon>Mucorales</taxon>
        <taxon>Cunninghamellaceae</taxon>
        <taxon>Hesseltinella</taxon>
    </lineage>
</organism>
<feature type="chain" id="PRO_5013027329" description="MD-2-related lipid-recognition domain-containing protein" evidence="1">
    <location>
        <begin position="21"/>
        <end position="163"/>
    </location>
</feature>
<sequence>MKFLSTALLALQAAAIAVTATSITYTPCGDSQDGHAFRITSMTLTDGLDRKSWFVTIFGSVNKPVEEGSINIYLQRKDTGTGVYLKYDLCDALSSMRLSCPAPQGSRIAFMRRIEAGDIEPGEYTMSLFGSTGHDISKYDGQTVVPETVFCVNGDVKFSSLRL</sequence>
<dbReference type="Proteomes" id="UP000242146">
    <property type="component" value="Unassembled WGS sequence"/>
</dbReference>
<evidence type="ECO:0000313" key="2">
    <source>
        <dbReference type="EMBL" id="ORX43024.1"/>
    </source>
</evidence>